<proteinExistence type="predicted"/>
<reference evidence="1 2" key="1">
    <citation type="submission" date="2017-02" db="EMBL/GenBank/DDBJ databases">
        <authorList>
            <person name="Peterson S.W."/>
        </authorList>
    </citation>
    <scope>NUCLEOTIDE SEQUENCE [LARGE SCALE GENOMIC DNA]</scope>
    <source>
        <strain evidence="1 2">DSM 45154</strain>
    </source>
</reference>
<keyword evidence="2" id="KW-1185">Reference proteome</keyword>
<evidence type="ECO:0000313" key="1">
    <source>
        <dbReference type="EMBL" id="SJZ66657.1"/>
    </source>
</evidence>
<dbReference type="EMBL" id="FUWS01000002">
    <property type="protein sequence ID" value="SJZ66657.1"/>
    <property type="molecule type" value="Genomic_DNA"/>
</dbReference>
<organism evidence="1 2">
    <name type="scientific">Marinactinospora thermotolerans DSM 45154</name>
    <dbReference type="NCBI Taxonomy" id="1122192"/>
    <lineage>
        <taxon>Bacteria</taxon>
        <taxon>Bacillati</taxon>
        <taxon>Actinomycetota</taxon>
        <taxon>Actinomycetes</taxon>
        <taxon>Streptosporangiales</taxon>
        <taxon>Nocardiopsidaceae</taxon>
        <taxon>Marinactinospora</taxon>
    </lineage>
</organism>
<dbReference type="Proteomes" id="UP000190637">
    <property type="component" value="Unassembled WGS sequence"/>
</dbReference>
<dbReference type="InterPro" id="IPR029063">
    <property type="entry name" value="SAM-dependent_MTases_sf"/>
</dbReference>
<dbReference type="RefSeq" id="WP_159457217.1">
    <property type="nucleotide sequence ID" value="NZ_FUWS01000002.1"/>
</dbReference>
<dbReference type="Pfam" id="PF04672">
    <property type="entry name" value="Methyltransf_19"/>
    <property type="match status" value="1"/>
</dbReference>
<keyword evidence="1" id="KW-0489">Methyltransferase</keyword>
<dbReference type="AlphaFoldDB" id="A0A1T4MIF4"/>
<sequence>MTDHWWATRTDRRPSVLEIPWPRVVRLDERRSGPRRAAPRAQAIVKPPSPLERAQTAFLRRAVGYLAADLRVRQYITLGADAAAVGAARDAAREHVPDPHFLRIDTDSVPSLAGRGQAGEEEITVLRAGGLPAGELIGRLRVRGLVDFTAPVAVFVLDAQLRLTGPLQPHKLAATFHAVLCPGSHLAITRPPHGCPDTRSREHTAELFAPFRLIEPGLADMAWWPYPDEEVTGRGTGVLAGVARRS</sequence>
<dbReference type="GO" id="GO:0032259">
    <property type="term" value="P:methylation"/>
    <property type="evidence" value="ECO:0007669"/>
    <property type="project" value="UniProtKB-KW"/>
</dbReference>
<accession>A0A1T4MIF4</accession>
<dbReference type="Gene3D" id="3.40.50.150">
    <property type="entry name" value="Vaccinia Virus protein VP39"/>
    <property type="match status" value="1"/>
</dbReference>
<evidence type="ECO:0000313" key="2">
    <source>
        <dbReference type="Proteomes" id="UP000190637"/>
    </source>
</evidence>
<name>A0A1T4MIF4_9ACTN</name>
<protein>
    <submittedName>
        <fullName evidence="1">S-adenosyl methyltransferase</fullName>
    </submittedName>
</protein>
<dbReference type="InterPro" id="IPR006764">
    <property type="entry name" value="SAM_dep_MeTrfase_SAV2177_type"/>
</dbReference>
<gene>
    <name evidence="1" type="ORF">SAMN02745673_01134</name>
</gene>
<dbReference type="STRING" id="1122192.SAMN02745673_01134"/>
<keyword evidence="1" id="KW-0808">Transferase</keyword>
<dbReference type="GO" id="GO:0008168">
    <property type="term" value="F:methyltransferase activity"/>
    <property type="evidence" value="ECO:0007669"/>
    <property type="project" value="UniProtKB-KW"/>
</dbReference>
<dbReference type="OrthoDB" id="3424493at2"/>